<feature type="compositionally biased region" description="Pro residues" evidence="1">
    <location>
        <begin position="461"/>
        <end position="470"/>
    </location>
</feature>
<feature type="region of interest" description="Disordered" evidence="1">
    <location>
        <begin position="455"/>
        <end position="485"/>
    </location>
</feature>
<keyword evidence="4" id="KW-1185">Reference proteome</keyword>
<proteinExistence type="predicted"/>
<evidence type="ECO:0000256" key="1">
    <source>
        <dbReference type="SAM" id="MobiDB-lite"/>
    </source>
</evidence>
<evidence type="ECO:0000256" key="2">
    <source>
        <dbReference type="SAM" id="SignalP"/>
    </source>
</evidence>
<dbReference type="AlphaFoldDB" id="A0AAW1RQ55"/>
<feature type="compositionally biased region" description="Low complexity" evidence="1">
    <location>
        <begin position="31"/>
        <end position="48"/>
    </location>
</feature>
<feature type="chain" id="PRO_5043654425" evidence="2">
    <location>
        <begin position="22"/>
        <end position="485"/>
    </location>
</feature>
<protein>
    <submittedName>
        <fullName evidence="3">Uncharacterized protein</fullName>
    </submittedName>
</protein>
<keyword evidence="2" id="KW-0732">Signal</keyword>
<sequence length="485" mass="47874">MRPTAAAICLILALTAQTGLAQVAPPPPPAVAAAAGTPGTPGTSVTSGIPPPSPVAATPPPPPVAATLPPPPPAAVPAATTAPAPQAPPVTAVPAVAAPPPVQPPPPAVTAAPAPKAVATPPAAPVVTAAPAPQAVATPPVTAAPVVTAAPAPKAAATPPVTAAPVAKAAPVAAPTVTPVAPVAKSAPAPAPAAATIAKAAPGPAPSSGAVLPGVLPFPLAPAPAPASPPRQCSNGAPRCKIFVEDTLCCGRAEGLVTDQQYLTVDVLCTEAVVLPVGCLTVAPTLSNITVTPTFQPAGVSSTFHDYIVDFQNAGNFAPGPFSGAITLTLEALRNASSPNYNPTCAQAISPCTYNGTLYNQTLPTFPVAVTVLETLDYVEGYIGLPPTPTDTLGFSVNATNPAICGQADVGALPPSFYTGGFVNYTGFQNACNTTRNILDTYQFCEDYTIPAENRTLGNLPPAPPAPRVPGPSLGPSSKDGIRLF</sequence>
<reference evidence="3 4" key="1">
    <citation type="journal article" date="2024" name="Nat. Commun.">
        <title>Phylogenomics reveals the evolutionary origins of lichenization in chlorophyte algae.</title>
        <authorList>
            <person name="Puginier C."/>
            <person name="Libourel C."/>
            <person name="Otte J."/>
            <person name="Skaloud P."/>
            <person name="Haon M."/>
            <person name="Grisel S."/>
            <person name="Petersen M."/>
            <person name="Berrin J.G."/>
            <person name="Delaux P.M."/>
            <person name="Dal Grande F."/>
            <person name="Keller J."/>
        </authorList>
    </citation>
    <scope>NUCLEOTIDE SEQUENCE [LARGE SCALE GENOMIC DNA]</scope>
    <source>
        <strain evidence="3 4">SAG 2145</strain>
    </source>
</reference>
<feature type="region of interest" description="Disordered" evidence="1">
    <location>
        <begin position="27"/>
        <end position="88"/>
    </location>
</feature>
<gene>
    <name evidence="3" type="ORF">WJX74_001384</name>
</gene>
<comment type="caution">
    <text evidence="3">The sequence shown here is derived from an EMBL/GenBank/DDBJ whole genome shotgun (WGS) entry which is preliminary data.</text>
</comment>
<feature type="signal peptide" evidence="2">
    <location>
        <begin position="1"/>
        <end position="21"/>
    </location>
</feature>
<feature type="compositionally biased region" description="Low complexity" evidence="1">
    <location>
        <begin position="76"/>
        <end position="88"/>
    </location>
</feature>
<accession>A0AAW1RQ55</accession>
<dbReference type="Proteomes" id="UP001438707">
    <property type="component" value="Unassembled WGS sequence"/>
</dbReference>
<name>A0AAW1RQ55_9CHLO</name>
<evidence type="ECO:0000313" key="3">
    <source>
        <dbReference type="EMBL" id="KAK9835491.1"/>
    </source>
</evidence>
<dbReference type="EMBL" id="JALJOS010000008">
    <property type="protein sequence ID" value="KAK9835491.1"/>
    <property type="molecule type" value="Genomic_DNA"/>
</dbReference>
<evidence type="ECO:0000313" key="4">
    <source>
        <dbReference type="Proteomes" id="UP001438707"/>
    </source>
</evidence>
<feature type="compositionally biased region" description="Pro residues" evidence="1">
    <location>
        <begin position="49"/>
        <end position="75"/>
    </location>
</feature>
<organism evidence="3 4">
    <name type="scientific">Apatococcus lobatus</name>
    <dbReference type="NCBI Taxonomy" id="904363"/>
    <lineage>
        <taxon>Eukaryota</taxon>
        <taxon>Viridiplantae</taxon>
        <taxon>Chlorophyta</taxon>
        <taxon>core chlorophytes</taxon>
        <taxon>Trebouxiophyceae</taxon>
        <taxon>Chlorellales</taxon>
        <taxon>Chlorellaceae</taxon>
        <taxon>Apatococcus</taxon>
    </lineage>
</organism>